<accession>A0ACC3CEC0</accession>
<evidence type="ECO:0000313" key="2">
    <source>
        <dbReference type="Proteomes" id="UP000798662"/>
    </source>
</evidence>
<protein>
    <submittedName>
        <fullName evidence="1">Uncharacterized protein</fullName>
    </submittedName>
</protein>
<dbReference type="Proteomes" id="UP000798662">
    <property type="component" value="Chromosome 3"/>
</dbReference>
<proteinExistence type="predicted"/>
<comment type="caution">
    <text evidence="1">The sequence shown here is derived from an EMBL/GenBank/DDBJ whole genome shotgun (WGS) entry which is preliminary data.</text>
</comment>
<evidence type="ECO:0000313" key="1">
    <source>
        <dbReference type="EMBL" id="KAK1868606.1"/>
    </source>
</evidence>
<dbReference type="EMBL" id="CM020620">
    <property type="protein sequence ID" value="KAK1868606.1"/>
    <property type="molecule type" value="Genomic_DNA"/>
</dbReference>
<reference evidence="1" key="1">
    <citation type="submission" date="2019-11" db="EMBL/GenBank/DDBJ databases">
        <title>Nori genome reveals adaptations in red seaweeds to the harsh intertidal environment.</title>
        <authorList>
            <person name="Wang D."/>
            <person name="Mao Y."/>
        </authorList>
    </citation>
    <scope>NUCLEOTIDE SEQUENCE</scope>
    <source>
        <tissue evidence="1">Gametophyte</tissue>
    </source>
</reference>
<sequence length="709" mass="74345">MDVLYMAPDLTEDEDSLLIVQVVDAQERLTASAGELSAARRDFETVDAWVAKQIDEGSFVGPVATAGVLRLQQRVSILDEAQDAYDNDKEKLEGIIKRQQQQASIKTAVRKLSGNSFLGSLPAFTVAGRLRAYIEPTPKFESGLLRRYLGPNITASAVNELHETRTNLRAAAYISGSPGRGKTLCELLLLLATLPQYQKQLLPGLAADQVAWWQKMPIFVASFNGLTKVSIMDHLLAAIDPSLPVKLRVIFTESHDPAGADFFAYCNRVVDSFESGGLTVAGVDAAVAALMNVRLSAGAPGEVRAVLLVDELPKLSLSTLTVSETKRCSERLAQLRAAIGAPREAISAIANQVPATADDVFEISAASAISKAAGSSSYDTGSTAGTTGVSHGAKAAAPEQARLLSGGEGVAAEAAGASTAASLGAVEVDGGCLDWLATLFEALETSEDGDVFFIKLLEVVSPERLSVARESINILTQNPLVMAVGLLNFKAPTTGIISERLSWDYAIGQAALFLEDGKRPTIIVSFFFAALQARLKQLARFAPCPEDAAPPTSSRARFDCSDSDVAEAPSSLNDPVVGTIHDVSGDDCGIYSASGGACTGIDAVVELDRNHGEAAPRFTAARTTAAVAASPPALFGPSAESPLLLPKEDLVNLLCGSGVAPTGLYIDDLVGDVDVSGRTMKIDGLTDWASAHPLLPLTLCADLGCGGPH</sequence>
<organism evidence="1 2">
    <name type="scientific">Pyropia yezoensis</name>
    <name type="common">Susabi-nori</name>
    <name type="synonym">Porphyra yezoensis</name>
    <dbReference type="NCBI Taxonomy" id="2788"/>
    <lineage>
        <taxon>Eukaryota</taxon>
        <taxon>Rhodophyta</taxon>
        <taxon>Bangiophyceae</taxon>
        <taxon>Bangiales</taxon>
        <taxon>Bangiaceae</taxon>
        <taxon>Pyropia</taxon>
    </lineage>
</organism>
<name>A0ACC3CEC0_PYRYE</name>
<keyword evidence="2" id="KW-1185">Reference proteome</keyword>
<gene>
    <name evidence="1" type="ORF">I4F81_011091</name>
</gene>